<evidence type="ECO:0000313" key="8">
    <source>
        <dbReference type="EMBL" id="GGG26941.1"/>
    </source>
</evidence>
<feature type="transmembrane region" description="Helical" evidence="6">
    <location>
        <begin position="347"/>
        <end position="367"/>
    </location>
</feature>
<feature type="transmembrane region" description="Helical" evidence="6">
    <location>
        <begin position="221"/>
        <end position="243"/>
    </location>
</feature>
<dbReference type="Pfam" id="PF00753">
    <property type="entry name" value="Lactamase_B"/>
    <property type="match status" value="1"/>
</dbReference>
<feature type="transmembrane region" description="Helical" evidence="6">
    <location>
        <begin position="379"/>
        <end position="401"/>
    </location>
</feature>
<evidence type="ECO:0000259" key="7">
    <source>
        <dbReference type="SMART" id="SM00849"/>
    </source>
</evidence>
<feature type="transmembrane region" description="Helical" evidence="6">
    <location>
        <begin position="299"/>
        <end position="315"/>
    </location>
</feature>
<comment type="subcellular location">
    <subcellularLocation>
        <location evidence="1">Cell membrane</location>
        <topology evidence="1">Multi-pass membrane protein</topology>
    </subcellularLocation>
</comment>
<proteinExistence type="predicted"/>
<evidence type="ECO:0000256" key="5">
    <source>
        <dbReference type="ARBA" id="ARBA00023136"/>
    </source>
</evidence>
<feature type="transmembrane region" description="Helical" evidence="6">
    <location>
        <begin position="321"/>
        <end position="340"/>
    </location>
</feature>
<comment type="caution">
    <text evidence="8">The sequence shown here is derived from an EMBL/GenBank/DDBJ whole genome shotgun (WGS) entry which is preliminary data.</text>
</comment>
<dbReference type="NCBIfam" id="TIGR00360">
    <property type="entry name" value="ComEC_N-term"/>
    <property type="match status" value="1"/>
</dbReference>
<sequence length="745" mass="85351">MGKRQQGDFLLIEIAIIVGSAALWQWTMYASVIQIGVLVWLYYKRRPIVYYIGLSLILTIYFTYEAPLQQVPPQQLTISHHYKIDGDRLKGFMWDENHAKWYVSYQFQSEDEKNQFTSQSLAGKQFIVTGTIQEIPPAAHQYSFSMPNYLWQNKASGFFEVTTWQYVKQHSSWQVWLAQRRFAIQQHIEAVFPQRLQAEAKALLIGMRDGVDDTMTRAYQVLGITHLFAISGLHVGLLSYLFYMVLIRLGVRREWASILLLIILPCYAILAGGAPSVWRAVMVSCLVILSALMKRRLRVENALALTFICFVMVFPRSIFQIGFQLSYLATFSILYSQKILRHVRFPAIYITIVTQMMVSPLLIHHFYEVSLSSFFTNILFVPLFAWVVLPINLLLLFTSYFSLHTWLLWLYAPFRDLLTTIILWLKDVPFQLWQPGQLPIWQSLLLLITIMLSFIALETKRPRLYFPFIITILIIQLSPYWDSRLKISYIDVGQGDSTLIELPYRQGVYVIDSGGVLRFGNEAWRERKQPFEVGRQIVVPLLKGKGITKIDTLILTHPDADHVEGAEEIMQEVKVKEVHVTGGTAKPVMADVVAEVKKQQIPFYVKRRGDVLRTGDYSLYYVSPTIANEGKNNDSLVVYLHSQQFTALFTGDLEAEGEESLLQDAQLQNLSILKAGHHGSKTSSTAAFIAHTNPKLTIFSAGRNNRYGHPHPEVLARFEGHHILNTAQQGTIEVHVTRQGNIILQ</sequence>
<reference evidence="8" key="1">
    <citation type="journal article" date="2014" name="Int. J. Syst. Evol. Microbiol.">
        <title>Complete genome sequence of Corynebacterium casei LMG S-19264T (=DSM 44701T), isolated from a smear-ripened cheese.</title>
        <authorList>
            <consortium name="US DOE Joint Genome Institute (JGI-PGF)"/>
            <person name="Walter F."/>
            <person name="Albersmeier A."/>
            <person name="Kalinowski J."/>
            <person name="Ruckert C."/>
        </authorList>
    </citation>
    <scope>NUCLEOTIDE SEQUENCE</scope>
    <source>
        <strain evidence="8">CGMCC 1.15760</strain>
    </source>
</reference>
<dbReference type="NCBIfam" id="TIGR00361">
    <property type="entry name" value="ComEC_Rec2"/>
    <property type="match status" value="1"/>
</dbReference>
<dbReference type="InterPro" id="IPR001279">
    <property type="entry name" value="Metallo-B-lactamas"/>
</dbReference>
<dbReference type="CDD" id="cd07731">
    <property type="entry name" value="ComA-like_MBL-fold"/>
    <property type="match status" value="1"/>
</dbReference>
<dbReference type="InterPro" id="IPR004477">
    <property type="entry name" value="ComEC_N"/>
</dbReference>
<dbReference type="AlphaFoldDB" id="A0A917LI39"/>
<dbReference type="Pfam" id="PF03772">
    <property type="entry name" value="Competence"/>
    <property type="match status" value="1"/>
</dbReference>
<evidence type="ECO:0000256" key="6">
    <source>
        <dbReference type="SAM" id="Phobius"/>
    </source>
</evidence>
<evidence type="ECO:0000256" key="3">
    <source>
        <dbReference type="ARBA" id="ARBA00022692"/>
    </source>
</evidence>
<feature type="transmembrane region" description="Helical" evidence="6">
    <location>
        <begin position="438"/>
        <end position="457"/>
    </location>
</feature>
<keyword evidence="4 6" id="KW-1133">Transmembrane helix</keyword>
<dbReference type="Proteomes" id="UP000616608">
    <property type="component" value="Unassembled WGS sequence"/>
</dbReference>
<reference evidence="8" key="2">
    <citation type="submission" date="2020-09" db="EMBL/GenBank/DDBJ databases">
        <authorList>
            <person name="Sun Q."/>
            <person name="Zhou Y."/>
        </authorList>
    </citation>
    <scope>NUCLEOTIDE SEQUENCE</scope>
    <source>
        <strain evidence="8">CGMCC 1.15760</strain>
    </source>
</reference>
<dbReference type="RefSeq" id="WP_188615101.1">
    <property type="nucleotide sequence ID" value="NZ_BMJT01000007.1"/>
</dbReference>
<evidence type="ECO:0000313" key="9">
    <source>
        <dbReference type="Proteomes" id="UP000616608"/>
    </source>
</evidence>
<dbReference type="InterPro" id="IPR035681">
    <property type="entry name" value="ComA-like_MBL"/>
</dbReference>
<dbReference type="InterPro" id="IPR004797">
    <property type="entry name" value="Competence_ComEC/Rec2"/>
</dbReference>
<accession>A0A917LI39</accession>
<keyword evidence="5 6" id="KW-0472">Membrane</keyword>
<evidence type="ECO:0000256" key="2">
    <source>
        <dbReference type="ARBA" id="ARBA00022475"/>
    </source>
</evidence>
<organism evidence="8 9">
    <name type="scientific">Lysinibacillus alkalisoli</name>
    <dbReference type="NCBI Taxonomy" id="1911548"/>
    <lineage>
        <taxon>Bacteria</taxon>
        <taxon>Bacillati</taxon>
        <taxon>Bacillota</taxon>
        <taxon>Bacilli</taxon>
        <taxon>Bacillales</taxon>
        <taxon>Bacillaceae</taxon>
        <taxon>Lysinibacillus</taxon>
    </lineage>
</organism>
<keyword evidence="2" id="KW-1003">Cell membrane</keyword>
<evidence type="ECO:0000256" key="1">
    <source>
        <dbReference type="ARBA" id="ARBA00004651"/>
    </source>
</evidence>
<keyword evidence="9" id="KW-1185">Reference proteome</keyword>
<keyword evidence="3 6" id="KW-0812">Transmembrane</keyword>
<feature type="transmembrane region" description="Helical" evidence="6">
    <location>
        <begin position="408"/>
        <end position="426"/>
    </location>
</feature>
<dbReference type="SUPFAM" id="SSF56281">
    <property type="entry name" value="Metallo-hydrolase/oxidoreductase"/>
    <property type="match status" value="1"/>
</dbReference>
<dbReference type="PANTHER" id="PTHR30619:SF1">
    <property type="entry name" value="RECOMBINATION PROTEIN 2"/>
    <property type="match status" value="1"/>
</dbReference>
<dbReference type="EMBL" id="BMJT01000007">
    <property type="protein sequence ID" value="GGG26941.1"/>
    <property type="molecule type" value="Genomic_DNA"/>
</dbReference>
<dbReference type="InterPro" id="IPR052159">
    <property type="entry name" value="Competence_DNA_uptake"/>
</dbReference>
<feature type="transmembrane region" description="Helical" evidence="6">
    <location>
        <begin position="9"/>
        <end position="42"/>
    </location>
</feature>
<dbReference type="SMART" id="SM00849">
    <property type="entry name" value="Lactamase_B"/>
    <property type="match status" value="1"/>
</dbReference>
<gene>
    <name evidence="8" type="primary">comEC</name>
    <name evidence="8" type="ORF">GCM10007425_21930</name>
</gene>
<name>A0A917LI39_9BACI</name>
<dbReference type="PANTHER" id="PTHR30619">
    <property type="entry name" value="DNA INTERNALIZATION/COMPETENCE PROTEIN COMEC/REC2"/>
    <property type="match status" value="1"/>
</dbReference>
<dbReference type="Gene3D" id="3.60.15.10">
    <property type="entry name" value="Ribonuclease Z/Hydroxyacylglutathione hydrolase-like"/>
    <property type="match status" value="1"/>
</dbReference>
<dbReference type="InterPro" id="IPR036866">
    <property type="entry name" value="RibonucZ/Hydroxyglut_hydro"/>
</dbReference>
<dbReference type="GO" id="GO:0005886">
    <property type="term" value="C:plasma membrane"/>
    <property type="evidence" value="ECO:0007669"/>
    <property type="project" value="UniProtKB-SubCell"/>
</dbReference>
<feature type="domain" description="Metallo-beta-lactamase" evidence="7">
    <location>
        <begin position="494"/>
        <end position="703"/>
    </location>
</feature>
<feature type="transmembrane region" description="Helical" evidence="6">
    <location>
        <begin position="464"/>
        <end position="481"/>
    </location>
</feature>
<dbReference type="GO" id="GO:0030420">
    <property type="term" value="P:establishment of competence for transformation"/>
    <property type="evidence" value="ECO:0007669"/>
    <property type="project" value="InterPro"/>
</dbReference>
<protein>
    <submittedName>
        <fullName evidence="8">ComE operon protein 3</fullName>
    </submittedName>
</protein>
<evidence type="ECO:0000256" key="4">
    <source>
        <dbReference type="ARBA" id="ARBA00022989"/>
    </source>
</evidence>
<feature type="transmembrane region" description="Helical" evidence="6">
    <location>
        <begin position="255"/>
        <end position="278"/>
    </location>
</feature>
<feature type="transmembrane region" description="Helical" evidence="6">
    <location>
        <begin position="48"/>
        <end position="64"/>
    </location>
</feature>